<dbReference type="InterPro" id="IPR058922">
    <property type="entry name" value="WHD_DRP"/>
</dbReference>
<keyword evidence="2" id="KW-0433">Leucine-rich repeat</keyword>
<evidence type="ECO:0000256" key="4">
    <source>
        <dbReference type="ARBA" id="ARBA00022741"/>
    </source>
</evidence>
<dbReference type="InterPro" id="IPR044974">
    <property type="entry name" value="Disease_R_plants"/>
</dbReference>
<dbReference type="GO" id="GO:0042742">
    <property type="term" value="P:defense response to bacterium"/>
    <property type="evidence" value="ECO:0007669"/>
    <property type="project" value="UniProtKB-ARBA"/>
</dbReference>
<evidence type="ECO:0000313" key="12">
    <source>
        <dbReference type="Proteomes" id="UP000026960"/>
    </source>
</evidence>
<feature type="domain" description="Disease resistance protein winged helix" evidence="9">
    <location>
        <begin position="726"/>
        <end position="797"/>
    </location>
</feature>
<dbReference type="Gene3D" id="1.20.5.4130">
    <property type="match status" value="1"/>
</dbReference>
<dbReference type="GO" id="GO:0009626">
    <property type="term" value="P:plant-type hypersensitive response"/>
    <property type="evidence" value="ECO:0007669"/>
    <property type="project" value="UniProtKB-ARBA"/>
</dbReference>
<proteinExistence type="inferred from homology"/>
<dbReference type="EnsemblPlants" id="OBART05G14530.1">
    <property type="protein sequence ID" value="OBART05G14530.1"/>
    <property type="gene ID" value="OBART05G14530"/>
</dbReference>
<evidence type="ECO:0000256" key="3">
    <source>
        <dbReference type="ARBA" id="ARBA00022737"/>
    </source>
</evidence>
<dbReference type="PANTHER" id="PTHR23155:SF1062">
    <property type="entry name" value="OS11G0579400 PROTEIN"/>
    <property type="match status" value="1"/>
</dbReference>
<keyword evidence="6" id="KW-0175">Coiled coil</keyword>
<dbReference type="Pfam" id="PF18052">
    <property type="entry name" value="Rx_N"/>
    <property type="match status" value="1"/>
</dbReference>
<dbReference type="GO" id="GO:0000166">
    <property type="term" value="F:nucleotide binding"/>
    <property type="evidence" value="ECO:0007669"/>
    <property type="project" value="UniProtKB-KW"/>
</dbReference>
<dbReference type="Gramene" id="OBART05G14530.1">
    <property type="protein sequence ID" value="OBART05G14530.1"/>
    <property type="gene ID" value="OBART05G14530"/>
</dbReference>
<comment type="similarity">
    <text evidence="1">Belongs to the disease resistance NB-LRR family.</text>
</comment>
<evidence type="ECO:0000256" key="2">
    <source>
        <dbReference type="ARBA" id="ARBA00022614"/>
    </source>
</evidence>
<dbReference type="PANTHER" id="PTHR23155">
    <property type="entry name" value="DISEASE RESISTANCE PROTEIN RP"/>
    <property type="match status" value="1"/>
</dbReference>
<dbReference type="Pfam" id="PF23559">
    <property type="entry name" value="WHD_DRP"/>
    <property type="match status" value="1"/>
</dbReference>
<evidence type="ECO:0000313" key="11">
    <source>
        <dbReference type="EnsemblPlants" id="OBART05G14530.1"/>
    </source>
</evidence>
<keyword evidence="4" id="KW-0547">Nucleotide-binding</keyword>
<sequence length="1449" mass="163962">MAELASGAVSSLLGLLQKEAQLLGRVGSDVEFIREEMESMNSFLEHLSRTAHLASGHDKQVRTWMKQVRDLAHDCSNCVDDYLRSGDLAVHLARGGVRRYIWWTYWLVRKMHDQQNAALRLRELRDRVSDVGKRRLRYGVEIPSKGRAAQILPSSTPSRGSAAAPGVIEDEDDDDDDTLHQVVAAMTGDLDLRRGIQEHRTLEDFCAEKLVNWVSTSREQEKGQQGPSSIPSIAIVALDAGASSAAAQGALELATAHFDKSFSINLQALHHPWDLPVLPWDILYYILFQCKQHGTGQGEADDEKRLKAFQDKLNTHDEIWKEIEKMNIDDKIEEVKRKIGEVSGTTEEVKNNKIEGTKYLKATTDIPIGMLHQALRLMLNSEGLSIIGRSSDTKIMQETAMMLKQHMESVVPKPPIQLDNIQYLDILQKVFLDTKPSHAKETSTNTATTLGEDHIKEILNNHKIALDIVRELLRWSQLPEGNSVKELAKGVLQGVRDQNSVIDAAISETEEKMNENPRDTKAKGTNAAIQETNEKVGEISSAIKFSLFIKGIVDKIKVPLERKRTLFILIDDRGYISEWEGIKNALSLLDCSNGNAVIVITNNKQKAQGFCSTPWEPITYSLVGLYYDIVLKMTSQRENEGGNNNSQIFRDILVKCDPNEFCMRMFAHAMYANPNRSYEELRRLLGSLQVFGNSTDAYATKAKMIFKFSYRDLPREHKTCLLYLAIFPQGHEIKRSTLIERWAIEELITNEDWPTVVRHGKRCFQALIDRWFVTPVELSAAGKVKSCKVDGLVHDFITKIAKKEHILDMRLSQLRAHHFSTFSGLRLRASDTIDTVVEKLPRYLHKLHLLKLLDLEGCQYHLDKNHLKDICSILHLKYLSLRRTDVADLPHEINNLHELEVLDIRQTKVSEHATKNIVLLKLRRLLAGQVDPSTSHEMGKPLRSAVLIPRKINKMENMEVLSNVKAYSRNGAELKEIRKLGQLRKLGVVIVNNENHLKNLLWAMSDLKECLQSLSITILKTRNEGDTDNEQKVLPHDLYNHLIQPPKVLESLSIDGPTKIVRLLTMFAKGSNELAKVTLRHTSLKKKNLVHITMLPKLCCVRLRQNAYTDKELTFETEEFPHLKNFLVEQLHETDMINFKKGAAPELEKIVLFRTSIKHLCGVGALPNLKELELKENEQLVLSPEAGTVSADPVILEDWTDSTDIIVHKDGATSAEKSALTFKKKEFKHLKYFLVEGHHMQTDIKFEGGAPELEKIVLSNTNIESLDGVGGLAKLMEIDLKGNKTILSLFATANHIAKVTLSDTCLKQGDLQILAKKPKLCWLLLLDKSYDESHLTFKKDEFPKLKHLTITCSKISGINFAKESACKLEKITWSFTELESLSGIDNLPELKELELEGRSVPLQVRRDINAHNKKLIHKKTQVQDEPKGGPTLANKKKSAFFSIFPSTHR</sequence>
<evidence type="ECO:0000256" key="1">
    <source>
        <dbReference type="ARBA" id="ARBA00008894"/>
    </source>
</evidence>
<dbReference type="Gene3D" id="3.80.10.10">
    <property type="entry name" value="Ribonuclease Inhibitor"/>
    <property type="match status" value="2"/>
</dbReference>
<reference evidence="11" key="1">
    <citation type="journal article" date="2009" name="Rice">
        <title>De Novo Next Generation Sequencing of Plant Genomes.</title>
        <authorList>
            <person name="Rounsley S."/>
            <person name="Marri P.R."/>
            <person name="Yu Y."/>
            <person name="He R."/>
            <person name="Sisneros N."/>
            <person name="Goicoechea J.L."/>
            <person name="Lee S.J."/>
            <person name="Angelova A."/>
            <person name="Kudrna D."/>
            <person name="Luo M."/>
            <person name="Affourtit J."/>
            <person name="Desany B."/>
            <person name="Knight J."/>
            <person name="Niazi F."/>
            <person name="Egholm M."/>
            <person name="Wing R.A."/>
        </authorList>
    </citation>
    <scope>NUCLEOTIDE SEQUENCE [LARGE SCALE GENOMIC DNA]</scope>
    <source>
        <strain evidence="11">cv. IRGC 105608</strain>
    </source>
</reference>
<dbReference type="STRING" id="65489.A0A0D3G708"/>
<evidence type="ECO:0000256" key="5">
    <source>
        <dbReference type="ARBA" id="ARBA00022821"/>
    </source>
</evidence>
<dbReference type="InterPro" id="IPR041118">
    <property type="entry name" value="Rx_N"/>
</dbReference>
<dbReference type="InterPro" id="IPR055414">
    <property type="entry name" value="LRR_R13L4/SHOC2-like"/>
</dbReference>
<dbReference type="Pfam" id="PF23598">
    <property type="entry name" value="LRR_14"/>
    <property type="match status" value="1"/>
</dbReference>
<evidence type="ECO:0000259" key="9">
    <source>
        <dbReference type="Pfam" id="PF23559"/>
    </source>
</evidence>
<evidence type="ECO:0000259" key="10">
    <source>
        <dbReference type="Pfam" id="PF23598"/>
    </source>
</evidence>
<dbReference type="InterPro" id="IPR032675">
    <property type="entry name" value="LRR_dom_sf"/>
</dbReference>
<dbReference type="GO" id="GO:0002758">
    <property type="term" value="P:innate immune response-activating signaling pathway"/>
    <property type="evidence" value="ECO:0007669"/>
    <property type="project" value="UniProtKB-ARBA"/>
</dbReference>
<dbReference type="CDD" id="cd14798">
    <property type="entry name" value="RX-CC_like"/>
    <property type="match status" value="1"/>
</dbReference>
<protein>
    <submittedName>
        <fullName evidence="11">Uncharacterized protein</fullName>
    </submittedName>
</protein>
<evidence type="ECO:0000256" key="7">
    <source>
        <dbReference type="SAM" id="MobiDB-lite"/>
    </source>
</evidence>
<dbReference type="InterPro" id="IPR036388">
    <property type="entry name" value="WH-like_DNA-bd_sf"/>
</dbReference>
<reference evidence="11" key="2">
    <citation type="submission" date="2015-03" db="UniProtKB">
        <authorList>
            <consortium name="EnsemblPlants"/>
        </authorList>
    </citation>
    <scope>IDENTIFICATION</scope>
</reference>
<dbReference type="eggNOG" id="KOG4658">
    <property type="taxonomic scope" value="Eukaryota"/>
</dbReference>
<feature type="domain" description="Disease resistance R13L4/SHOC-2-like LRR" evidence="10">
    <location>
        <begin position="833"/>
        <end position="1175"/>
    </location>
</feature>
<dbReference type="Proteomes" id="UP000026960">
    <property type="component" value="Chromosome 5"/>
</dbReference>
<dbReference type="InterPro" id="IPR038005">
    <property type="entry name" value="RX-like_CC"/>
</dbReference>
<dbReference type="SUPFAM" id="SSF52058">
    <property type="entry name" value="L domain-like"/>
    <property type="match status" value="2"/>
</dbReference>
<feature type="region of interest" description="Disordered" evidence="7">
    <location>
        <begin position="150"/>
        <end position="175"/>
    </location>
</feature>
<keyword evidence="3" id="KW-0677">Repeat</keyword>
<keyword evidence="5" id="KW-0611">Plant defense</keyword>
<dbReference type="InterPro" id="IPR027417">
    <property type="entry name" value="P-loop_NTPase"/>
</dbReference>
<organism evidence="11">
    <name type="scientific">Oryza barthii</name>
    <dbReference type="NCBI Taxonomy" id="65489"/>
    <lineage>
        <taxon>Eukaryota</taxon>
        <taxon>Viridiplantae</taxon>
        <taxon>Streptophyta</taxon>
        <taxon>Embryophyta</taxon>
        <taxon>Tracheophyta</taxon>
        <taxon>Spermatophyta</taxon>
        <taxon>Magnoliopsida</taxon>
        <taxon>Liliopsida</taxon>
        <taxon>Poales</taxon>
        <taxon>Poaceae</taxon>
        <taxon>BOP clade</taxon>
        <taxon>Oryzoideae</taxon>
        <taxon>Oryzeae</taxon>
        <taxon>Oryzinae</taxon>
        <taxon>Oryza</taxon>
    </lineage>
</organism>
<name>A0A0D3G708_9ORYZ</name>
<dbReference type="Gene3D" id="1.10.10.10">
    <property type="entry name" value="Winged helix-like DNA-binding domain superfamily/Winged helix DNA-binding domain"/>
    <property type="match status" value="1"/>
</dbReference>
<dbReference type="HOGENOM" id="CLU_000837_7_3_1"/>
<dbReference type="SUPFAM" id="SSF52540">
    <property type="entry name" value="P-loop containing nucleoside triphosphate hydrolases"/>
    <property type="match status" value="1"/>
</dbReference>
<accession>A0A0D3G708</accession>
<dbReference type="FunFam" id="1.10.10.10:FF:000322">
    <property type="entry name" value="Probable disease resistance protein At1g63360"/>
    <property type="match status" value="1"/>
</dbReference>
<evidence type="ECO:0000259" key="8">
    <source>
        <dbReference type="Pfam" id="PF18052"/>
    </source>
</evidence>
<feature type="domain" description="Disease resistance N-terminal" evidence="8">
    <location>
        <begin position="7"/>
        <end position="83"/>
    </location>
</feature>
<evidence type="ECO:0000256" key="6">
    <source>
        <dbReference type="ARBA" id="ARBA00023054"/>
    </source>
</evidence>
<keyword evidence="12" id="KW-1185">Reference proteome</keyword>
<dbReference type="PaxDb" id="65489-OBART05G14530.1"/>